<dbReference type="SMART" id="SM00320">
    <property type="entry name" value="WD40"/>
    <property type="match status" value="6"/>
</dbReference>
<dbReference type="Gene3D" id="3.40.190.10">
    <property type="entry name" value="Periplasmic binding protein-like II"/>
    <property type="match status" value="1"/>
</dbReference>
<dbReference type="Gene3D" id="2.130.10.10">
    <property type="entry name" value="YVTN repeat-like/Quinoprotein amine dehydrogenase"/>
    <property type="match status" value="2"/>
</dbReference>
<name>A0AAN7VHX1_9COLE</name>
<dbReference type="SUPFAM" id="SSF50978">
    <property type="entry name" value="WD40 repeat-like"/>
    <property type="match status" value="2"/>
</dbReference>
<dbReference type="InterPro" id="IPR036322">
    <property type="entry name" value="WD40_repeat_dom_sf"/>
</dbReference>
<comment type="subcellular location">
    <subcellularLocation>
        <location evidence="1">Cell projection</location>
        <location evidence="1">Cilium</location>
    </subcellularLocation>
</comment>
<comment type="caution">
    <text evidence="6">The sequence shown here is derived from an EMBL/GenBank/DDBJ whole genome shotgun (WGS) entry which is preliminary data.</text>
</comment>
<evidence type="ECO:0000256" key="4">
    <source>
        <dbReference type="ARBA" id="ARBA00023273"/>
    </source>
</evidence>
<evidence type="ECO:0000256" key="3">
    <source>
        <dbReference type="ARBA" id="ARBA00022737"/>
    </source>
</evidence>
<keyword evidence="4" id="KW-0966">Cell projection</keyword>
<dbReference type="InterPro" id="IPR050630">
    <property type="entry name" value="WD_repeat_EMAP"/>
</dbReference>
<keyword evidence="7" id="KW-1185">Reference proteome</keyword>
<gene>
    <name evidence="6" type="ORF">RI129_005744</name>
</gene>
<dbReference type="InterPro" id="IPR011992">
    <property type="entry name" value="EF-hand-dom_pair"/>
</dbReference>
<evidence type="ECO:0000313" key="7">
    <source>
        <dbReference type="Proteomes" id="UP001329430"/>
    </source>
</evidence>
<dbReference type="InterPro" id="IPR015943">
    <property type="entry name" value="WD40/YVTN_repeat-like_dom_sf"/>
</dbReference>
<evidence type="ECO:0000313" key="6">
    <source>
        <dbReference type="EMBL" id="KAK5644444.1"/>
    </source>
</evidence>
<dbReference type="PANTHER" id="PTHR13720">
    <property type="entry name" value="WD-40 REPEAT PROTEIN"/>
    <property type="match status" value="1"/>
</dbReference>
<dbReference type="SUPFAM" id="SSF47473">
    <property type="entry name" value="EF-hand"/>
    <property type="match status" value="1"/>
</dbReference>
<reference evidence="6 7" key="1">
    <citation type="journal article" date="2024" name="Insects">
        <title>An Improved Chromosome-Level Genome Assembly of the Firefly Pyrocoelia pectoralis.</title>
        <authorList>
            <person name="Fu X."/>
            <person name="Meyer-Rochow V.B."/>
            <person name="Ballantyne L."/>
            <person name="Zhu X."/>
        </authorList>
    </citation>
    <scope>NUCLEOTIDE SEQUENCE [LARGE SCALE GENOMIC DNA]</scope>
    <source>
        <strain evidence="6">XCY_ONT2</strain>
    </source>
</reference>
<dbReference type="AlphaFoldDB" id="A0AAN7VHX1"/>
<dbReference type="GO" id="GO:0031514">
    <property type="term" value="C:motile cilium"/>
    <property type="evidence" value="ECO:0007669"/>
    <property type="project" value="TreeGrafter"/>
</dbReference>
<evidence type="ECO:0000256" key="1">
    <source>
        <dbReference type="ARBA" id="ARBA00004138"/>
    </source>
</evidence>
<dbReference type="EMBL" id="JAVRBK010000004">
    <property type="protein sequence ID" value="KAK5644444.1"/>
    <property type="molecule type" value="Genomic_DNA"/>
</dbReference>
<proteinExistence type="predicted"/>
<dbReference type="Pfam" id="PF00400">
    <property type="entry name" value="WD40"/>
    <property type="match status" value="1"/>
</dbReference>
<dbReference type="Gene3D" id="1.10.238.10">
    <property type="entry name" value="EF-hand"/>
    <property type="match status" value="1"/>
</dbReference>
<dbReference type="PANTHER" id="PTHR13720:SF13">
    <property type="entry name" value="CILIA- AND FLAGELLA-ASSOCIATED PROTEIN 251"/>
    <property type="match status" value="1"/>
</dbReference>
<dbReference type="InterPro" id="IPR001680">
    <property type="entry name" value="WD40_rpt"/>
</dbReference>
<organism evidence="6 7">
    <name type="scientific">Pyrocoelia pectoralis</name>
    <dbReference type="NCBI Taxonomy" id="417401"/>
    <lineage>
        <taxon>Eukaryota</taxon>
        <taxon>Metazoa</taxon>
        <taxon>Ecdysozoa</taxon>
        <taxon>Arthropoda</taxon>
        <taxon>Hexapoda</taxon>
        <taxon>Insecta</taxon>
        <taxon>Pterygota</taxon>
        <taxon>Neoptera</taxon>
        <taxon>Endopterygota</taxon>
        <taxon>Coleoptera</taxon>
        <taxon>Polyphaga</taxon>
        <taxon>Elateriformia</taxon>
        <taxon>Elateroidea</taxon>
        <taxon>Lampyridae</taxon>
        <taxon>Lampyrinae</taxon>
        <taxon>Pyrocoelia</taxon>
    </lineage>
</organism>
<evidence type="ECO:0000256" key="2">
    <source>
        <dbReference type="ARBA" id="ARBA00022574"/>
    </source>
</evidence>
<sequence>MVKDRADIALGDLQYTPYFLQLMDLSVPYNTECLTFLTPESLTNNSWKTLILPFKLQLWLAILLSWVLKWAFGVNTTIDVINLTSQGHPRAFYACSHAAVLYNYSSKSMRLLQGHRNIVSTIAADSSGRWLATADKGKDSSIIVWDSTECLPIHTIFDPHSEFGTVLIAMSENAKYLVSIGNEPKPELKFWLWTYGNGKPNDTVTLNSSYGPPCRICFNPNVQEHIWVAFQRQVLFLEWNVQENKLNPPVLPKIRNAKTNGFITDCTYFEKCHQCVASTTEGVLLVFGSTYYRRFFNEHELQNDKMFVKAIKISKAAITSVTSVDGLLVTGDVNGHIKFYDDVIRILLWCQNFNLPTITSISFNLEPRKYKLTDPLDFEDHSDEAELLYENLVPTDATVHNLPFIVRDFLIATEDGRVGSIDYLKNRCNFLDHPFAFPITAIDVHDELPYLCLGFANSNICLYNYISKELLAEMPLQKNASDTCPITEIKYSNQGFHLACGKTNGSLWFIDPIALSPKPKQPIEYTSGEIVKIVFSLDAKLCAFYNVRANIVILRYKNKAWGILGKLKSHYKPICDILFSPYLPSRLFTIGEDRFLNEYDLNCCGEYEISIKVSERIEQRAIPVCFIYYPSAKDNNYKYFFMCDDQFKFKVVSDTTFMCHRTVLGPAYGDYEKHENKYLIYANRNYLGIQLFPPDGNPHTYIGIIGHPTELLQFKVSNDGKYVFTIGKDDNCVLMWETNTKAADITFANGGEELEPYFCLIEGGLHGWLFREMQDLFYYMQILHQGEETVLPRVVGDYIPVTELPDLMRACGFYPTEYEIENMIVDIKYREFDETNVLREEVSFSEFVQLYVNYRPPHGLSLSVLKEKFEEFCKTGRNPDSNPVSITREEFVSAICERGELFSRSKAHTCLGTLMNYQFDSVDGAAEKDFSFLPSVINFETFLEEVLGIDLQRQSIEDRNVGKVTNENLEC</sequence>
<accession>A0AAN7VHX1</accession>
<dbReference type="SUPFAM" id="SSF75011">
    <property type="entry name" value="3-carboxy-cis,cis-mucoante lactonizing enzyme"/>
    <property type="match status" value="1"/>
</dbReference>
<protein>
    <recommendedName>
        <fullName evidence="5">Cilia- and flagella-associated protein 251</fullName>
    </recommendedName>
</protein>
<keyword evidence="3" id="KW-0677">Repeat</keyword>
<dbReference type="Proteomes" id="UP001329430">
    <property type="component" value="Chromosome 4"/>
</dbReference>
<evidence type="ECO:0000256" key="5">
    <source>
        <dbReference type="ARBA" id="ARBA00040994"/>
    </source>
</evidence>
<keyword evidence="2" id="KW-0853">WD repeat</keyword>